<reference evidence="2" key="1">
    <citation type="submission" date="2022-03" db="EMBL/GenBank/DDBJ databases">
        <authorList>
            <person name="Lindestad O."/>
        </authorList>
    </citation>
    <scope>NUCLEOTIDE SEQUENCE</scope>
</reference>
<comment type="caution">
    <text evidence="2">The sequence shown here is derived from an EMBL/GenBank/DDBJ whole genome shotgun (WGS) entry which is preliminary data.</text>
</comment>
<dbReference type="AlphaFoldDB" id="A0A8S4RX39"/>
<keyword evidence="3" id="KW-1185">Reference proteome</keyword>
<protein>
    <submittedName>
        <fullName evidence="2">Jg18663 protein</fullName>
    </submittedName>
</protein>
<evidence type="ECO:0000313" key="3">
    <source>
        <dbReference type="Proteomes" id="UP000838756"/>
    </source>
</evidence>
<dbReference type="OrthoDB" id="7486749at2759"/>
<organism evidence="2 3">
    <name type="scientific">Pararge aegeria aegeria</name>
    <dbReference type="NCBI Taxonomy" id="348720"/>
    <lineage>
        <taxon>Eukaryota</taxon>
        <taxon>Metazoa</taxon>
        <taxon>Ecdysozoa</taxon>
        <taxon>Arthropoda</taxon>
        <taxon>Hexapoda</taxon>
        <taxon>Insecta</taxon>
        <taxon>Pterygota</taxon>
        <taxon>Neoptera</taxon>
        <taxon>Endopterygota</taxon>
        <taxon>Lepidoptera</taxon>
        <taxon>Glossata</taxon>
        <taxon>Ditrysia</taxon>
        <taxon>Papilionoidea</taxon>
        <taxon>Nymphalidae</taxon>
        <taxon>Satyrinae</taxon>
        <taxon>Satyrini</taxon>
        <taxon>Parargina</taxon>
        <taxon>Pararge</taxon>
    </lineage>
</organism>
<dbReference type="EMBL" id="CAKXAJ010025712">
    <property type="protein sequence ID" value="CAH2243056.1"/>
    <property type="molecule type" value="Genomic_DNA"/>
</dbReference>
<accession>A0A8S4RX39</accession>
<gene>
    <name evidence="2" type="primary">jg18663</name>
    <name evidence="2" type="ORF">PAEG_LOCUS19261</name>
</gene>
<feature type="compositionally biased region" description="Polar residues" evidence="1">
    <location>
        <begin position="52"/>
        <end position="63"/>
    </location>
</feature>
<feature type="region of interest" description="Disordered" evidence="1">
    <location>
        <begin position="43"/>
        <end position="63"/>
    </location>
</feature>
<sequence length="462" mass="52275">MDILFESVHNILCLLHPLIDLEAKPVSLNDIIAAEEQAALSTTSKSAKRKTLTGTHIQTQTKKSSPLKFRQTFQIESPSLPKKFKTSQKSRYKRKYLTKKREINDNDGIIQKYIPLLKNLRLLVDNILASGSSETYEPREKKFKRNHSTVNERASVACTCERKSDSDSTSRPQEKTIKTTTALTTEIPNEIVTATIATTTPAFTSINDNVRRIGWNKNVPVLSTRNSTSVWRNDSGFGQRRSSSFNGSIEGYIPRNNGNNECDTRDETWPHTENYEEYTNSYPRNDAGRDGSSERVHGFGIESRDTELNRGTSKIEESALPGNKTFEDDTRYLLEHKREMEYKIRRDETESSISIPELASRLRGFDSQEKVTAIRTTETNKEAFIQNSTSDKQFPYRNGPFTAENQEVRTAHKAIGPKHILPNSTYPVGKVVMIFDGYSVAKDVNGDNKLTEKAIHIHKSGS</sequence>
<feature type="region of interest" description="Disordered" evidence="1">
    <location>
        <begin position="240"/>
        <end position="262"/>
    </location>
</feature>
<evidence type="ECO:0000256" key="1">
    <source>
        <dbReference type="SAM" id="MobiDB-lite"/>
    </source>
</evidence>
<evidence type="ECO:0000313" key="2">
    <source>
        <dbReference type="EMBL" id="CAH2243056.1"/>
    </source>
</evidence>
<dbReference type="Proteomes" id="UP000838756">
    <property type="component" value="Unassembled WGS sequence"/>
</dbReference>
<name>A0A8S4RX39_9NEOP</name>
<proteinExistence type="predicted"/>